<dbReference type="OrthoDB" id="25818at2759"/>
<dbReference type="InterPro" id="IPR011004">
    <property type="entry name" value="Trimer_LpxA-like_sf"/>
</dbReference>
<dbReference type="Gene3D" id="2.160.10.10">
    <property type="entry name" value="Hexapeptide repeat proteins"/>
    <property type="match status" value="1"/>
</dbReference>
<organism evidence="1 2">
    <name type="scientific">Stentor coeruleus</name>
    <dbReference type="NCBI Taxonomy" id="5963"/>
    <lineage>
        <taxon>Eukaryota</taxon>
        <taxon>Sar</taxon>
        <taxon>Alveolata</taxon>
        <taxon>Ciliophora</taxon>
        <taxon>Postciliodesmatophora</taxon>
        <taxon>Heterotrichea</taxon>
        <taxon>Heterotrichida</taxon>
        <taxon>Stentoridae</taxon>
        <taxon>Stentor</taxon>
    </lineage>
</organism>
<dbReference type="PANTHER" id="PTHR13061:SF29">
    <property type="entry name" value="GAMMA CARBONIC ANHYDRASE-LIKE 1, MITOCHONDRIAL-RELATED"/>
    <property type="match status" value="1"/>
</dbReference>
<dbReference type="Pfam" id="PF00132">
    <property type="entry name" value="Hexapep"/>
    <property type="match status" value="1"/>
</dbReference>
<dbReference type="InterPro" id="IPR047324">
    <property type="entry name" value="LbH_gamma_CA-like"/>
</dbReference>
<protein>
    <recommendedName>
        <fullName evidence="3">Dynactin subunit 6</fullName>
    </recommendedName>
</protein>
<keyword evidence="2" id="KW-1185">Reference proteome</keyword>
<dbReference type="AlphaFoldDB" id="A0A1R2C759"/>
<dbReference type="PANTHER" id="PTHR13061">
    <property type="entry name" value="DYNACTIN SUBUNIT P25"/>
    <property type="match status" value="1"/>
</dbReference>
<dbReference type="CDD" id="cd04645">
    <property type="entry name" value="LbH_gamma_CA_like"/>
    <property type="match status" value="1"/>
</dbReference>
<evidence type="ECO:0000313" key="1">
    <source>
        <dbReference type="EMBL" id="OMJ84854.1"/>
    </source>
</evidence>
<proteinExistence type="predicted"/>
<dbReference type="SUPFAM" id="SSF51161">
    <property type="entry name" value="Trimeric LpxA-like enzymes"/>
    <property type="match status" value="1"/>
</dbReference>
<name>A0A1R2C759_9CILI</name>
<sequence length="217" mass="23820">MIKNLLVKLRAARKSAQPPLNTPFFEKHTKHRNLMPLYDLWPIHGKAFISPSASIIGEVKIGPECGIYNGVVIRGDINSVTILDSTYICPNTVIHTAASLPTGTTAEVNIGLNCLIGSRCTLYSCTIDDFVHVGAGSVILEGARLEKGCMIGPGSVVPPGRLIPSKQLWAGNPVRYVKDLYEPEEINFGDTLALEMFNAEKYLMQFEEFGHAHMYDS</sequence>
<gene>
    <name evidence="1" type="ORF">SteCoe_13980</name>
</gene>
<reference evidence="1 2" key="1">
    <citation type="submission" date="2016-11" db="EMBL/GenBank/DDBJ databases">
        <title>The macronuclear genome of Stentor coeruleus: a giant cell with tiny introns.</title>
        <authorList>
            <person name="Slabodnick M."/>
            <person name="Ruby J.G."/>
            <person name="Reiff S.B."/>
            <person name="Swart E.C."/>
            <person name="Gosai S."/>
            <person name="Prabakaran S."/>
            <person name="Witkowska E."/>
            <person name="Larue G.E."/>
            <person name="Fisher S."/>
            <person name="Freeman R.M."/>
            <person name="Gunawardena J."/>
            <person name="Chu W."/>
            <person name="Stover N.A."/>
            <person name="Gregory B.D."/>
            <person name="Nowacki M."/>
            <person name="Derisi J."/>
            <person name="Roy S.W."/>
            <person name="Marshall W.F."/>
            <person name="Sood P."/>
        </authorList>
    </citation>
    <scope>NUCLEOTIDE SEQUENCE [LARGE SCALE GENOMIC DNA]</scope>
    <source>
        <strain evidence="1">WM001</strain>
    </source>
</reference>
<comment type="caution">
    <text evidence="1">The sequence shown here is derived from an EMBL/GenBank/DDBJ whole genome shotgun (WGS) entry which is preliminary data.</text>
</comment>
<dbReference type="InterPro" id="IPR050484">
    <property type="entry name" value="Transf_Hexapept/Carb_Anhydrase"/>
</dbReference>
<evidence type="ECO:0000313" key="2">
    <source>
        <dbReference type="Proteomes" id="UP000187209"/>
    </source>
</evidence>
<dbReference type="InterPro" id="IPR001451">
    <property type="entry name" value="Hexapep"/>
</dbReference>
<dbReference type="Proteomes" id="UP000187209">
    <property type="component" value="Unassembled WGS sequence"/>
</dbReference>
<accession>A0A1R2C759</accession>
<evidence type="ECO:0008006" key="3">
    <source>
        <dbReference type="Google" id="ProtNLM"/>
    </source>
</evidence>
<dbReference type="EMBL" id="MPUH01000256">
    <property type="protein sequence ID" value="OMJ84854.1"/>
    <property type="molecule type" value="Genomic_DNA"/>
</dbReference>